<keyword evidence="6 15" id="KW-0732">Signal</keyword>
<protein>
    <recommendedName>
        <fullName evidence="12">Methylamine utilization protein MauG</fullName>
    </recommendedName>
</protein>
<dbReference type="RefSeq" id="WP_168804024.1">
    <property type="nucleotide sequence ID" value="NZ_CP051204.2"/>
</dbReference>
<feature type="chain" id="PRO_5041908023" description="Methylamine utilization protein MauG" evidence="15">
    <location>
        <begin position="22"/>
        <end position="376"/>
    </location>
</feature>
<feature type="domain" description="Cytochrome c" evidence="16">
    <location>
        <begin position="75"/>
        <end position="186"/>
    </location>
</feature>
<dbReference type="AlphaFoldDB" id="A0AAE6ZGX3"/>
<sequence>MKRIAVILSSLLLLMLTTALRRGTQEVPLTGDSLRRLYARPVSEWPRPTIDSGVVWKEFAAIPLDTALPRLLEDPEVNLGKTLFFDPRLSGSNQISCSSCHDPDLAWGDGRTVSLGHDHLQGTRNTPSLLNVGIHEAFFWDGRSSSLEDQAINPIATHHEMNMEPPLLAAKLNKIEGYKALFRQAYGTERIDFDQIVKAIAAFEKTIHSRTSRFDQFLNGNYQRMTDEEIQGMHLFRTKARCMNCHNGQYLTDGQFHNIGLTYYGRKYEDLGRYNFTKDTADVGKFRTPSLRDVMLTRPWMHNGLFDNMEGILNIYNSGMHMMKPRPGRENDPMFPKTDPLMQPLQLTPADKKALIAFLHSVTGVPYKMRRPVLPQ</sequence>
<evidence type="ECO:0000256" key="9">
    <source>
        <dbReference type="ARBA" id="ARBA00023002"/>
    </source>
</evidence>
<dbReference type="GO" id="GO:0004130">
    <property type="term" value="F:cytochrome-c peroxidase activity"/>
    <property type="evidence" value="ECO:0007669"/>
    <property type="project" value="TreeGrafter"/>
</dbReference>
<dbReference type="PANTHER" id="PTHR30600:SF10">
    <property type="entry name" value="BLL6722 PROTEIN"/>
    <property type="match status" value="1"/>
</dbReference>
<dbReference type="PIRSF" id="PIRSF000294">
    <property type="entry name" value="Cytochrome-c_peroxidase"/>
    <property type="match status" value="1"/>
</dbReference>
<gene>
    <name evidence="18" type="ORF">HF324_10395</name>
    <name evidence="17" type="ORF">HF329_10730</name>
</gene>
<keyword evidence="10 14" id="KW-0408">Iron</keyword>
<evidence type="ECO:0000256" key="6">
    <source>
        <dbReference type="ARBA" id="ARBA00022729"/>
    </source>
</evidence>
<feature type="binding site" description="covalent" evidence="13">
    <location>
        <position position="97"/>
    </location>
    <ligand>
        <name>heme c</name>
        <dbReference type="ChEBI" id="CHEBI:61717"/>
        <label>1</label>
    </ligand>
</feature>
<evidence type="ECO:0000256" key="13">
    <source>
        <dbReference type="PIRSR" id="PIRSR000294-1"/>
    </source>
</evidence>
<evidence type="ECO:0000256" key="5">
    <source>
        <dbReference type="ARBA" id="ARBA00022723"/>
    </source>
</evidence>
<dbReference type="Proteomes" id="UP000502421">
    <property type="component" value="Chromosome"/>
</dbReference>
<keyword evidence="3" id="KW-0813">Transport</keyword>
<feature type="binding site" description="covalent" evidence="13">
    <location>
        <position position="242"/>
    </location>
    <ligand>
        <name>heme c</name>
        <dbReference type="ChEBI" id="CHEBI:61717"/>
        <label>2</label>
    </ligand>
</feature>
<keyword evidence="17" id="KW-0575">Peroxidase</keyword>
<dbReference type="GO" id="GO:0046872">
    <property type="term" value="F:metal ion binding"/>
    <property type="evidence" value="ECO:0007669"/>
    <property type="project" value="UniProtKB-KW"/>
</dbReference>
<dbReference type="Pfam" id="PF03150">
    <property type="entry name" value="CCP_MauG"/>
    <property type="match status" value="1"/>
</dbReference>
<evidence type="ECO:0000256" key="15">
    <source>
        <dbReference type="SAM" id="SignalP"/>
    </source>
</evidence>
<dbReference type="KEGG" id="coy:HF329_10730"/>
<keyword evidence="9" id="KW-0560">Oxidoreductase</keyword>
<keyword evidence="5 14" id="KW-0479">Metal-binding</keyword>
<evidence type="ECO:0000256" key="4">
    <source>
        <dbReference type="ARBA" id="ARBA00022617"/>
    </source>
</evidence>
<comment type="subcellular location">
    <subcellularLocation>
        <location evidence="1">Periplasm</location>
    </subcellularLocation>
</comment>
<keyword evidence="8" id="KW-0249">Electron transport</keyword>
<dbReference type="EMBL" id="CP051205">
    <property type="protein sequence ID" value="QJB31767.1"/>
    <property type="molecule type" value="Genomic_DNA"/>
</dbReference>
<evidence type="ECO:0000256" key="1">
    <source>
        <dbReference type="ARBA" id="ARBA00004418"/>
    </source>
</evidence>
<reference evidence="17 20" key="2">
    <citation type="submission" date="2020-09" db="EMBL/GenBank/DDBJ databases">
        <authorList>
            <person name="Kittiwongwattana C."/>
        </authorList>
    </citation>
    <scope>NUCLEOTIDE SEQUENCE</scope>
    <source>
        <strain evidence="18 20">1303</strain>
        <strain evidence="17">1310</strain>
    </source>
</reference>
<comment type="pathway">
    <text evidence="2">One-carbon metabolism; methylamine degradation.</text>
</comment>
<keyword evidence="4 13" id="KW-0349">Heme</keyword>
<evidence type="ECO:0000313" key="17">
    <source>
        <dbReference type="EMBL" id="QJB31767.1"/>
    </source>
</evidence>
<dbReference type="GO" id="GO:0009055">
    <property type="term" value="F:electron transfer activity"/>
    <property type="evidence" value="ECO:0007669"/>
    <property type="project" value="InterPro"/>
</dbReference>
<dbReference type="InterPro" id="IPR009056">
    <property type="entry name" value="Cyt_c-like_dom"/>
</dbReference>
<evidence type="ECO:0000256" key="3">
    <source>
        <dbReference type="ARBA" id="ARBA00022448"/>
    </source>
</evidence>
<evidence type="ECO:0000256" key="2">
    <source>
        <dbReference type="ARBA" id="ARBA00004856"/>
    </source>
</evidence>
<dbReference type="PROSITE" id="PS51007">
    <property type="entry name" value="CYTC"/>
    <property type="match status" value="2"/>
</dbReference>
<dbReference type="InterPro" id="IPR036909">
    <property type="entry name" value="Cyt_c-like_dom_sf"/>
</dbReference>
<dbReference type="InterPro" id="IPR004852">
    <property type="entry name" value="Di-haem_cyt_c_peroxidsae"/>
</dbReference>
<evidence type="ECO:0000256" key="10">
    <source>
        <dbReference type="ARBA" id="ARBA00023004"/>
    </source>
</evidence>
<dbReference type="Proteomes" id="UP000503144">
    <property type="component" value="Chromosome"/>
</dbReference>
<keyword evidence="7" id="KW-0574">Periplasm</keyword>
<dbReference type="FunFam" id="1.10.760.10:FF:000019">
    <property type="entry name" value="Di-heme cytochrome C peroxidase"/>
    <property type="match status" value="1"/>
</dbReference>
<dbReference type="InterPro" id="IPR051395">
    <property type="entry name" value="Cytochrome_c_Peroxidase/MauG"/>
</dbReference>
<accession>A0AAE6ZGX3</accession>
<feature type="domain" description="Cytochrome c" evidence="16">
    <location>
        <begin position="227"/>
        <end position="363"/>
    </location>
</feature>
<evidence type="ECO:0000256" key="14">
    <source>
        <dbReference type="PIRSR" id="PIRSR000294-2"/>
    </source>
</evidence>
<organism evidence="17 19">
    <name type="scientific">Chitinophaga oryzae</name>
    <dbReference type="NCBI Taxonomy" id="2725414"/>
    <lineage>
        <taxon>Bacteria</taxon>
        <taxon>Pseudomonadati</taxon>
        <taxon>Bacteroidota</taxon>
        <taxon>Chitinophagia</taxon>
        <taxon>Chitinophagales</taxon>
        <taxon>Chitinophagaceae</taxon>
        <taxon>Chitinophaga</taxon>
    </lineage>
</organism>
<feature type="binding site" description="axial binding residue" evidence="14">
    <location>
        <position position="117"/>
    </location>
    <ligand>
        <name>heme c</name>
        <dbReference type="ChEBI" id="CHEBI:61717"/>
        <label>1</label>
    </ligand>
    <ligandPart>
        <name>Fe</name>
        <dbReference type="ChEBI" id="CHEBI:18248"/>
    </ligandPart>
</feature>
<keyword evidence="20" id="KW-1185">Reference proteome</keyword>
<comment type="cofactor">
    <cofactor evidence="13">
        <name>heme</name>
        <dbReference type="ChEBI" id="CHEBI:30413"/>
    </cofactor>
    <text evidence="13">Binds 2 heme groups.</text>
</comment>
<dbReference type="InterPro" id="IPR026259">
    <property type="entry name" value="MauG/Cytc_peroxidase"/>
</dbReference>
<evidence type="ECO:0000313" key="19">
    <source>
        <dbReference type="Proteomes" id="UP000502421"/>
    </source>
</evidence>
<feature type="binding site" description="covalent" evidence="13">
    <location>
        <position position="100"/>
    </location>
    <ligand>
        <name>heme c</name>
        <dbReference type="ChEBI" id="CHEBI:61717"/>
        <label>1</label>
    </ligand>
</feature>
<name>A0AAE6ZGX3_9BACT</name>
<evidence type="ECO:0000313" key="18">
    <source>
        <dbReference type="EMBL" id="QJB38251.1"/>
    </source>
</evidence>
<dbReference type="Gene3D" id="1.10.760.10">
    <property type="entry name" value="Cytochrome c-like domain"/>
    <property type="match status" value="2"/>
</dbReference>
<evidence type="ECO:0000256" key="8">
    <source>
        <dbReference type="ARBA" id="ARBA00022982"/>
    </source>
</evidence>
<reference evidence="19" key="1">
    <citation type="submission" date="2020-04" db="EMBL/GenBank/DDBJ databases">
        <authorList>
            <person name="Kittiwongwattana C."/>
        </authorList>
    </citation>
    <scope>NUCLEOTIDE SEQUENCE [LARGE SCALE GENOMIC DNA]</scope>
    <source>
        <strain evidence="19">1310</strain>
    </source>
</reference>
<dbReference type="EMBL" id="CP051204">
    <property type="protein sequence ID" value="QJB38251.1"/>
    <property type="molecule type" value="Genomic_DNA"/>
</dbReference>
<comment type="function">
    <text evidence="11">Involved in methylamine metabolism. Essential for the maturation of the beta subunit of MADH, presumably via a step in the biosynthesis of tryptophan tryptophylquinone (TTQ), the cofactor of MADH.</text>
</comment>
<dbReference type="PANTHER" id="PTHR30600">
    <property type="entry name" value="CYTOCHROME C PEROXIDASE-RELATED"/>
    <property type="match status" value="1"/>
</dbReference>
<dbReference type="GO" id="GO:0042597">
    <property type="term" value="C:periplasmic space"/>
    <property type="evidence" value="ECO:0007669"/>
    <property type="project" value="UniProtKB-SubCell"/>
</dbReference>
<evidence type="ECO:0000256" key="11">
    <source>
        <dbReference type="ARBA" id="ARBA00058991"/>
    </source>
</evidence>
<feature type="signal peptide" evidence="15">
    <location>
        <begin position="1"/>
        <end position="21"/>
    </location>
</feature>
<evidence type="ECO:0000259" key="16">
    <source>
        <dbReference type="PROSITE" id="PS51007"/>
    </source>
</evidence>
<proteinExistence type="predicted"/>
<comment type="PTM">
    <text evidence="13">Binds 2 heme groups per subunit.</text>
</comment>
<dbReference type="GO" id="GO:0020037">
    <property type="term" value="F:heme binding"/>
    <property type="evidence" value="ECO:0007669"/>
    <property type="project" value="InterPro"/>
</dbReference>
<evidence type="ECO:0000256" key="7">
    <source>
        <dbReference type="ARBA" id="ARBA00022764"/>
    </source>
</evidence>
<dbReference type="SUPFAM" id="SSF46626">
    <property type="entry name" value="Cytochrome c"/>
    <property type="match status" value="2"/>
</dbReference>
<feature type="binding site" description="axial binding residue" evidence="14">
    <location>
        <position position="101"/>
    </location>
    <ligand>
        <name>heme c</name>
        <dbReference type="ChEBI" id="CHEBI:61717"/>
        <label>1</label>
    </ligand>
    <ligandPart>
        <name>Fe</name>
        <dbReference type="ChEBI" id="CHEBI:18248"/>
    </ligandPart>
</feature>
<feature type="binding site" description="axial binding residue" evidence="14">
    <location>
        <position position="246"/>
    </location>
    <ligand>
        <name>heme c</name>
        <dbReference type="ChEBI" id="CHEBI:61717"/>
        <label>2</label>
    </ligand>
    <ligandPart>
        <name>Fe</name>
        <dbReference type="ChEBI" id="CHEBI:18248"/>
    </ligandPart>
</feature>
<evidence type="ECO:0000256" key="12">
    <source>
        <dbReference type="ARBA" id="ARBA00073576"/>
    </source>
</evidence>
<evidence type="ECO:0000313" key="20">
    <source>
        <dbReference type="Proteomes" id="UP000503144"/>
    </source>
</evidence>
<feature type="binding site" description="covalent" evidence="13">
    <location>
        <position position="245"/>
    </location>
    <ligand>
        <name>heme c</name>
        <dbReference type="ChEBI" id="CHEBI:61717"/>
        <label>2</label>
    </ligand>
</feature>